<dbReference type="GO" id="GO:0016887">
    <property type="term" value="F:ATP hydrolysis activity"/>
    <property type="evidence" value="ECO:0007669"/>
    <property type="project" value="InterPro"/>
</dbReference>
<dbReference type="AlphaFoldDB" id="A0A223DQB8"/>
<evidence type="ECO:0000313" key="4">
    <source>
        <dbReference type="EMBL" id="ASS84907.1"/>
    </source>
</evidence>
<evidence type="ECO:0000259" key="3">
    <source>
        <dbReference type="Pfam" id="PF00437"/>
    </source>
</evidence>
<dbReference type="GO" id="GO:0005524">
    <property type="term" value="F:ATP binding"/>
    <property type="evidence" value="ECO:0007669"/>
    <property type="project" value="UniProtKB-UniRule"/>
</dbReference>
<accession>A0A223DQB8</accession>
<gene>
    <name evidence="4" type="primary">tivB11</name>
</gene>
<dbReference type="GO" id="GO:0044097">
    <property type="term" value="P:secretion by the type IV secretion system"/>
    <property type="evidence" value="ECO:0007669"/>
    <property type="project" value="InterPro"/>
</dbReference>
<dbReference type="PANTHER" id="PTHR30486">
    <property type="entry name" value="TWITCHING MOTILITY PROTEIN PILT"/>
    <property type="match status" value="1"/>
</dbReference>
<dbReference type="Gene3D" id="3.30.450.90">
    <property type="match status" value="1"/>
</dbReference>
<dbReference type="InterPro" id="IPR027417">
    <property type="entry name" value="P-loop_NTPase"/>
</dbReference>
<sequence length="349" mass="39875">MLTNDNGYMVRKLLTPISHFLKDNDVTEIIVNKPGVAYLKTTKGDRREEVPDFTESNMNELLRSIAVFNQTKESSLNYFILPDGERCTVIRPPAAFNGYYGFIIRKFLSISMTLQDYLKQGAFENTKNASFHIMSPELIEKHLHHEDGLRIDEDDAELLSLLYYKKYEVFFKRAIELQKNIVISGATASGKTTFMRAVLEYMDRGTRILTIEDVHELKLESFDNKLPLIFGRGEGQLTSQQLLEACMRATPDRILLAELRGVETWDYLQSLNTGHPGSVTSVHAGSSYRAFMRISTLANQSEEGRALGFDVIKETVFSTIDIVVQLKHRKVTEIFYDPVFVLKKLTQNH</sequence>
<keyword evidence="2" id="KW-0067">ATP-binding</keyword>
<dbReference type="PANTHER" id="PTHR30486:SF6">
    <property type="entry name" value="TYPE IV PILUS RETRACTATION ATPASE PILT"/>
    <property type="match status" value="1"/>
</dbReference>
<dbReference type="InterPro" id="IPR014155">
    <property type="entry name" value="VirB11"/>
</dbReference>
<proteinExistence type="inferred from homology"/>
<evidence type="ECO:0000256" key="1">
    <source>
        <dbReference type="ARBA" id="ARBA00006611"/>
    </source>
</evidence>
<keyword evidence="4" id="KW-0614">Plasmid</keyword>
<reference evidence="4" key="1">
    <citation type="submission" date="2019-05" db="EMBL/GenBank/DDBJ databases">
        <title>Complete sequence of plasmid p447-IMP harbouring the metallo-beta-lactamase gene blaIMP-8.</title>
        <authorList>
            <person name="Zhan Z."/>
            <person name="Feng J."/>
            <person name="Jiang X."/>
            <person name="Liang Q."/>
            <person name="Liang L."/>
            <person name="Yuan M."/>
            <person name="Fang H."/>
            <person name="Li P."/>
            <person name="Zhou D."/>
        </authorList>
    </citation>
    <scope>NUCLEOTIDE SEQUENCE</scope>
    <source>
        <strain evidence="4">447</strain>
        <plasmid evidence="4">p447-IMP</plasmid>
    </source>
</reference>
<protein>
    <recommendedName>
        <fullName evidence="2">Type IV secretion system protein</fullName>
    </recommendedName>
</protein>
<geneLocation type="plasmid" evidence="4">
    <name>p447-IMP</name>
</geneLocation>
<dbReference type="NCBIfam" id="TIGR02788">
    <property type="entry name" value="VirB11"/>
    <property type="match status" value="1"/>
</dbReference>
<dbReference type="CDD" id="cd01130">
    <property type="entry name" value="VirB11-like_ATPase"/>
    <property type="match status" value="1"/>
</dbReference>
<dbReference type="GO" id="GO:0043684">
    <property type="term" value="C:type IV secretion system complex"/>
    <property type="evidence" value="ECO:0007669"/>
    <property type="project" value="UniProtKB-UniRule"/>
</dbReference>
<feature type="domain" description="Bacterial type II secretion system protein E" evidence="3">
    <location>
        <begin position="172"/>
        <end position="323"/>
    </location>
</feature>
<evidence type="ECO:0000256" key="2">
    <source>
        <dbReference type="RuleBase" id="RU366071"/>
    </source>
</evidence>
<dbReference type="InterPro" id="IPR001482">
    <property type="entry name" value="T2SS/T4SS_dom"/>
</dbReference>
<comment type="similarity">
    <text evidence="1 2">Belongs to the GSP E family.</text>
</comment>
<organism evidence="4">
    <name type="scientific">Klebsiella pneumoniae</name>
    <dbReference type="NCBI Taxonomy" id="573"/>
    <lineage>
        <taxon>Bacteria</taxon>
        <taxon>Pseudomonadati</taxon>
        <taxon>Pseudomonadota</taxon>
        <taxon>Gammaproteobacteria</taxon>
        <taxon>Enterobacterales</taxon>
        <taxon>Enterobacteriaceae</taxon>
        <taxon>Klebsiella/Raoultella group</taxon>
        <taxon>Klebsiella</taxon>
        <taxon>Klebsiella pneumoniae complex</taxon>
    </lineage>
</organism>
<dbReference type="SUPFAM" id="SSF52540">
    <property type="entry name" value="P-loop containing nucleoside triphosphate hydrolases"/>
    <property type="match status" value="1"/>
</dbReference>
<dbReference type="Gene3D" id="3.40.50.300">
    <property type="entry name" value="P-loop containing nucleotide triphosphate hydrolases"/>
    <property type="match status" value="1"/>
</dbReference>
<comment type="function">
    <text evidence="2">Part of the Type IV secretion system.</text>
</comment>
<name>A0A223DQB8_KLEPN</name>
<dbReference type="EMBL" id="KY978631">
    <property type="protein sequence ID" value="ASS84907.1"/>
    <property type="molecule type" value="Genomic_DNA"/>
</dbReference>
<keyword evidence="2" id="KW-0547">Nucleotide-binding</keyword>
<dbReference type="InterPro" id="IPR050921">
    <property type="entry name" value="T4SS_GSP_E_ATPase"/>
</dbReference>
<dbReference type="Pfam" id="PF00437">
    <property type="entry name" value="T2SSE"/>
    <property type="match status" value="1"/>
</dbReference>